<evidence type="ECO:0000256" key="1">
    <source>
        <dbReference type="SAM" id="MobiDB-lite"/>
    </source>
</evidence>
<evidence type="ECO:0000313" key="4">
    <source>
        <dbReference type="Proteomes" id="UP001324380"/>
    </source>
</evidence>
<evidence type="ECO:0000259" key="2">
    <source>
        <dbReference type="Pfam" id="PF13699"/>
    </source>
</evidence>
<protein>
    <submittedName>
        <fullName evidence="3">DUF4157 domain-containing protein</fullName>
    </submittedName>
</protein>
<feature type="domain" description="eCIS core" evidence="2">
    <location>
        <begin position="112"/>
        <end position="188"/>
    </location>
</feature>
<feature type="region of interest" description="Disordered" evidence="1">
    <location>
        <begin position="386"/>
        <end position="409"/>
    </location>
</feature>
<gene>
    <name evidence="3" type="ORF">SNE25_18715</name>
</gene>
<dbReference type="EMBL" id="CP139558">
    <property type="protein sequence ID" value="WPU91354.1"/>
    <property type="molecule type" value="Genomic_DNA"/>
</dbReference>
<dbReference type="InterPro" id="IPR025295">
    <property type="entry name" value="eCIS_core_dom"/>
</dbReference>
<dbReference type="Pfam" id="PF13699">
    <property type="entry name" value="eCIS_core"/>
    <property type="match status" value="1"/>
</dbReference>
<dbReference type="Proteomes" id="UP001324380">
    <property type="component" value="Chromosome"/>
</dbReference>
<accession>A0ABZ0TI06</accession>
<organism evidence="3 4">
    <name type="scientific">Mucilaginibacter sabulilitoris</name>
    <dbReference type="NCBI Taxonomy" id="1173583"/>
    <lineage>
        <taxon>Bacteria</taxon>
        <taxon>Pseudomonadati</taxon>
        <taxon>Bacteroidota</taxon>
        <taxon>Sphingobacteriia</taxon>
        <taxon>Sphingobacteriales</taxon>
        <taxon>Sphingobacteriaceae</taxon>
        <taxon>Mucilaginibacter</taxon>
    </lineage>
</organism>
<reference evidence="3 4" key="1">
    <citation type="submission" date="2023-11" db="EMBL/GenBank/DDBJ databases">
        <title>Analysis of the Genomes of Mucilaginibacter gossypii cycad 4 and M. sabulilitoris SNA2: microbes with the potential for plant growth promotion.</title>
        <authorList>
            <person name="Hirsch A.M."/>
            <person name="Humm E."/>
            <person name="Rubbi M."/>
            <person name="Del Vecchio G."/>
            <person name="Ha S.M."/>
            <person name="Pellegrini M."/>
            <person name="Gunsalus R.P."/>
        </authorList>
    </citation>
    <scope>NUCLEOTIDE SEQUENCE [LARGE SCALE GENOMIC DNA]</scope>
    <source>
        <strain evidence="3 4">SNA2</strain>
    </source>
</reference>
<dbReference type="RefSeq" id="WP_321560520.1">
    <property type="nucleotide sequence ID" value="NZ_CP139558.1"/>
</dbReference>
<sequence>MKNPSITYRSPEKNTLNRVNDTFFQPKLSINKPNDVYEQEVDHMADKVMRMPDPIQTERAFFSPALNGIQRKCQHCEEEEKLQRKENSDAEIPGSNEFDNYVGSLGSSGQALPENSRQFFEPRFGQDFSNVRIHTDSVAAKSAQSINALAYTTGNNIVFNNGQYSPESESGKKLMAHELTHVIQQSATNLSNVQRITCPEGATAPATVAPGVRNDIDARAQNIIDRAADTAVPIATRATRAVSDIVCAYYPQDSGKVRNITYVSAEAGLHTQSVGSGATTQGDIDVGDYFVNNISQTSIARRVLQTGHELDHIGQYRTGLAGGQHKDEREFLAFYHNAVADEFAGTRRMADSMRKTIIDQALGYYYCLDQTLQQTHLTKQQELLTKRQTVNGTRGNAPTSPPTACARQH</sequence>
<keyword evidence="4" id="KW-1185">Reference proteome</keyword>
<proteinExistence type="predicted"/>
<evidence type="ECO:0000313" key="3">
    <source>
        <dbReference type="EMBL" id="WPU91354.1"/>
    </source>
</evidence>
<name>A0ABZ0TI06_9SPHI</name>
<feature type="compositionally biased region" description="Polar residues" evidence="1">
    <location>
        <begin position="386"/>
        <end position="398"/>
    </location>
</feature>